<evidence type="ECO:0000313" key="3">
    <source>
        <dbReference type="Proteomes" id="UP000308828"/>
    </source>
</evidence>
<evidence type="ECO:0000256" key="1">
    <source>
        <dbReference type="SAM" id="SignalP"/>
    </source>
</evidence>
<keyword evidence="3" id="KW-1185">Reference proteome</keyword>
<dbReference type="PANTHER" id="PTHR34387:SF1">
    <property type="entry name" value="PERIPLASMIC IMMUNOGENIC PROTEIN"/>
    <property type="match status" value="1"/>
</dbReference>
<dbReference type="OrthoDB" id="9813144at2"/>
<dbReference type="EMBL" id="STGV01000001">
    <property type="protein sequence ID" value="THV24791.1"/>
    <property type="molecule type" value="Genomic_DNA"/>
</dbReference>
<proteinExistence type="predicted"/>
<dbReference type="AlphaFoldDB" id="A0A4S8P613"/>
<keyword evidence="1" id="KW-0732">Signal</keyword>
<feature type="signal peptide" evidence="1">
    <location>
        <begin position="1"/>
        <end position="29"/>
    </location>
</feature>
<gene>
    <name evidence="2" type="ORF">FAA97_00820</name>
</gene>
<evidence type="ECO:0000313" key="2">
    <source>
        <dbReference type="EMBL" id="THV24791.1"/>
    </source>
</evidence>
<accession>A0A4S8P613</accession>
<dbReference type="Pfam" id="PF04402">
    <property type="entry name" value="SIMPL"/>
    <property type="match status" value="1"/>
</dbReference>
<comment type="caution">
    <text evidence="2">The sequence shown here is derived from an EMBL/GenBank/DDBJ whole genome shotgun (WGS) entry which is preliminary data.</text>
</comment>
<reference evidence="2 3" key="1">
    <citation type="submission" date="2019-04" db="EMBL/GenBank/DDBJ databases">
        <title>Genome sequence of strain shin9-1.</title>
        <authorList>
            <person name="Gao J."/>
            <person name="Sun J."/>
        </authorList>
    </citation>
    <scope>NUCLEOTIDE SEQUENCE [LARGE SCALE GENOMIC DNA]</scope>
    <source>
        <strain evidence="3">shin9-1</strain>
    </source>
</reference>
<dbReference type="Proteomes" id="UP000308828">
    <property type="component" value="Unassembled WGS sequence"/>
</dbReference>
<dbReference type="Gene3D" id="3.30.70.2970">
    <property type="entry name" value="Protein of unknown function (DUF541), domain 2"/>
    <property type="match status" value="1"/>
</dbReference>
<dbReference type="GO" id="GO:0006974">
    <property type="term" value="P:DNA damage response"/>
    <property type="evidence" value="ECO:0007669"/>
    <property type="project" value="TreeGrafter"/>
</dbReference>
<feature type="chain" id="PRO_5020804690" evidence="1">
    <location>
        <begin position="30"/>
        <end position="247"/>
    </location>
</feature>
<dbReference type="Gene3D" id="3.30.110.170">
    <property type="entry name" value="Protein of unknown function (DUF541), domain 1"/>
    <property type="match status" value="1"/>
</dbReference>
<dbReference type="InterPro" id="IPR007497">
    <property type="entry name" value="SIMPL/DUF541"/>
</dbReference>
<dbReference type="InterPro" id="IPR052022">
    <property type="entry name" value="26kDa_periplasmic_antigen"/>
</dbReference>
<dbReference type="RefSeq" id="WP_136596639.1">
    <property type="nucleotide sequence ID" value="NZ_STGV01000001.1"/>
</dbReference>
<protein>
    <submittedName>
        <fullName evidence="2">SIMPL domain-containing protein</fullName>
    </submittedName>
</protein>
<name>A0A4S8P613_9HYPH</name>
<dbReference type="PANTHER" id="PTHR34387">
    <property type="entry name" value="SLR1258 PROTEIN"/>
    <property type="match status" value="1"/>
</dbReference>
<sequence length="247" mass="25686">MIKATRALMLATFLSGAMTAGFLAAPASAEETQRREATIMVSGEGKASVAPDMALISLSVVQEAATAAEALAANSKAMAEVLADLKSQGIAEKDMQTSDFSIQPKYRQETSSGNGYEAPEIVGYSVQNGLTVRVRDLGALGGLIDRAVKLGVNQGGNIVFTNDNSDATVEEARKQAVADAAAKAKTLTEAAGVKLGRVIEISEAFARPMPELMAAPMAKMAAADAVPIASGENRYTVTVNITYAIEQ</sequence>
<organism evidence="2 3">
    <name type="scientific">Peteryoungia ipomoeae</name>
    <dbReference type="NCBI Taxonomy" id="1210932"/>
    <lineage>
        <taxon>Bacteria</taxon>
        <taxon>Pseudomonadati</taxon>
        <taxon>Pseudomonadota</taxon>
        <taxon>Alphaproteobacteria</taxon>
        <taxon>Hyphomicrobiales</taxon>
        <taxon>Rhizobiaceae</taxon>
        <taxon>Peteryoungia</taxon>
    </lineage>
</organism>